<reference evidence="1 2" key="1">
    <citation type="journal article" date="2015" name="Proc. Natl. Acad. Sci. U.S.A.">
        <title>The resurrection genome of Boea hygrometrica: A blueprint for survival of dehydration.</title>
        <authorList>
            <person name="Xiao L."/>
            <person name="Yang G."/>
            <person name="Zhang L."/>
            <person name="Yang X."/>
            <person name="Zhao S."/>
            <person name="Ji Z."/>
            <person name="Zhou Q."/>
            <person name="Hu M."/>
            <person name="Wang Y."/>
            <person name="Chen M."/>
            <person name="Xu Y."/>
            <person name="Jin H."/>
            <person name="Xiao X."/>
            <person name="Hu G."/>
            <person name="Bao F."/>
            <person name="Hu Y."/>
            <person name="Wan P."/>
            <person name="Li L."/>
            <person name="Deng X."/>
            <person name="Kuang T."/>
            <person name="Xiang C."/>
            <person name="Zhu J.K."/>
            <person name="Oliver M.J."/>
            <person name="He Y."/>
        </authorList>
    </citation>
    <scope>NUCLEOTIDE SEQUENCE [LARGE SCALE GENOMIC DNA]</scope>
    <source>
        <strain evidence="2">cv. XS01</strain>
    </source>
</reference>
<dbReference type="Proteomes" id="UP000250235">
    <property type="component" value="Unassembled WGS sequence"/>
</dbReference>
<dbReference type="AlphaFoldDB" id="A0A2Z7DET1"/>
<dbReference type="PANTHER" id="PTHR34213:SF2">
    <property type="entry name" value="NUCLEAR TRANSPORT FACTOR 2 (NTF2) FAMILY PROTEIN"/>
    <property type="match status" value="1"/>
</dbReference>
<protein>
    <submittedName>
        <fullName evidence="1">Uncharacterized protein</fullName>
    </submittedName>
</protein>
<evidence type="ECO:0000313" key="2">
    <source>
        <dbReference type="Proteomes" id="UP000250235"/>
    </source>
</evidence>
<dbReference type="SUPFAM" id="SSF54427">
    <property type="entry name" value="NTF2-like"/>
    <property type="match status" value="1"/>
</dbReference>
<gene>
    <name evidence="1" type="ORF">F511_21645</name>
</gene>
<proteinExistence type="predicted"/>
<organism evidence="1 2">
    <name type="scientific">Dorcoceras hygrometricum</name>
    <dbReference type="NCBI Taxonomy" id="472368"/>
    <lineage>
        <taxon>Eukaryota</taxon>
        <taxon>Viridiplantae</taxon>
        <taxon>Streptophyta</taxon>
        <taxon>Embryophyta</taxon>
        <taxon>Tracheophyta</taxon>
        <taxon>Spermatophyta</taxon>
        <taxon>Magnoliopsida</taxon>
        <taxon>eudicotyledons</taxon>
        <taxon>Gunneridae</taxon>
        <taxon>Pentapetalae</taxon>
        <taxon>asterids</taxon>
        <taxon>lamiids</taxon>
        <taxon>Lamiales</taxon>
        <taxon>Gesneriaceae</taxon>
        <taxon>Didymocarpoideae</taxon>
        <taxon>Trichosporeae</taxon>
        <taxon>Loxocarpinae</taxon>
        <taxon>Dorcoceras</taxon>
    </lineage>
</organism>
<dbReference type="OrthoDB" id="2400485at2759"/>
<name>A0A2Z7DET1_9LAMI</name>
<evidence type="ECO:0000313" key="1">
    <source>
        <dbReference type="EMBL" id="KZV57835.1"/>
    </source>
</evidence>
<accession>A0A2Z7DET1</accession>
<feature type="non-terminal residue" evidence="1">
    <location>
        <position position="1"/>
    </location>
</feature>
<dbReference type="EMBL" id="KQ987247">
    <property type="protein sequence ID" value="KZV57835.1"/>
    <property type="molecule type" value="Genomic_DNA"/>
</dbReference>
<keyword evidence="2" id="KW-1185">Reference proteome</keyword>
<dbReference type="InterPro" id="IPR032710">
    <property type="entry name" value="NTF2-like_dom_sf"/>
</dbReference>
<sequence>FLQIFQVFKESRIADYNVEENVVSPGKTEILIDNKQYYKFCGKDINVVSLIKLYIEDGKIVRHEDWWNKKPLSNKETSPFFGRITEVWKRASMFVTHAFMGFGKDPAV</sequence>
<dbReference type="PANTHER" id="PTHR34213">
    <property type="entry name" value="NUCLEAR TRANSPORT FACTOR 2 (NTF2) FAMILY PROTEIN"/>
    <property type="match status" value="1"/>
</dbReference>